<accession>A0A8I3AC62</accession>
<name>A0A8I3AC62_9AGAM</name>
<keyword evidence="3" id="KW-1185">Reference proteome</keyword>
<comment type="caution">
    <text evidence="2">The sequence shown here is derived from an EMBL/GenBank/DDBJ whole genome shotgun (WGS) entry which is preliminary data.</text>
</comment>
<protein>
    <submittedName>
        <fullName evidence="2">Uncharacterized protein</fullName>
    </submittedName>
</protein>
<dbReference type="Proteomes" id="UP000683000">
    <property type="component" value="Unassembled WGS sequence"/>
</dbReference>
<proteinExistence type="predicted"/>
<dbReference type="EMBL" id="JAGFBS010000007">
    <property type="protein sequence ID" value="KAG6378108.1"/>
    <property type="molecule type" value="Genomic_DNA"/>
</dbReference>
<feature type="region of interest" description="Disordered" evidence="1">
    <location>
        <begin position="19"/>
        <end position="118"/>
    </location>
</feature>
<organism evidence="2 3">
    <name type="scientific">Boletus reticuloceps</name>
    <dbReference type="NCBI Taxonomy" id="495285"/>
    <lineage>
        <taxon>Eukaryota</taxon>
        <taxon>Fungi</taxon>
        <taxon>Dikarya</taxon>
        <taxon>Basidiomycota</taxon>
        <taxon>Agaricomycotina</taxon>
        <taxon>Agaricomycetes</taxon>
        <taxon>Agaricomycetidae</taxon>
        <taxon>Boletales</taxon>
        <taxon>Boletineae</taxon>
        <taxon>Boletaceae</taxon>
        <taxon>Boletoideae</taxon>
        <taxon>Boletus</taxon>
    </lineage>
</organism>
<feature type="compositionally biased region" description="Basic and acidic residues" evidence="1">
    <location>
        <begin position="84"/>
        <end position="113"/>
    </location>
</feature>
<feature type="compositionally biased region" description="Basic and acidic residues" evidence="1">
    <location>
        <begin position="35"/>
        <end position="65"/>
    </location>
</feature>
<sequence>MRVLTHRCKLDLETAKKIASMMEKGETDGNQDEQEGNKDNEGRSNPVHVKDEVGDVKKNTAEVDPRSANLPRGKDKSGIASENGARDRTPAIPHVDGEAGPHTVGLERKDGGKPRMIGSGVDESLVVVEQVRSERVDTRKRKSGAALAARPPGPVQDIPSKS</sequence>
<evidence type="ECO:0000256" key="1">
    <source>
        <dbReference type="SAM" id="MobiDB-lite"/>
    </source>
</evidence>
<dbReference type="AlphaFoldDB" id="A0A8I3AC62"/>
<feature type="region of interest" description="Disordered" evidence="1">
    <location>
        <begin position="134"/>
        <end position="162"/>
    </location>
</feature>
<reference evidence="2" key="1">
    <citation type="submission" date="2021-03" db="EMBL/GenBank/DDBJ databases">
        <title>Evolutionary innovations through gain and loss of genes in the ectomycorrhizal Boletales.</title>
        <authorList>
            <person name="Wu G."/>
            <person name="Miyauchi S."/>
            <person name="Morin E."/>
            <person name="Yang Z.-L."/>
            <person name="Xu J."/>
            <person name="Martin F.M."/>
        </authorList>
    </citation>
    <scope>NUCLEOTIDE SEQUENCE</scope>
    <source>
        <strain evidence="2">BR01</strain>
    </source>
</reference>
<evidence type="ECO:0000313" key="3">
    <source>
        <dbReference type="Proteomes" id="UP000683000"/>
    </source>
</evidence>
<evidence type="ECO:0000313" key="2">
    <source>
        <dbReference type="EMBL" id="KAG6378108.1"/>
    </source>
</evidence>
<gene>
    <name evidence="2" type="ORF">JVT61DRAFT_13793</name>
</gene>